<evidence type="ECO:0000313" key="2">
    <source>
        <dbReference type="Proteomes" id="UP001519349"/>
    </source>
</evidence>
<evidence type="ECO:0000313" key="1">
    <source>
        <dbReference type="EMBL" id="MBP2621702.1"/>
    </source>
</evidence>
<dbReference type="EMBL" id="QFAY01000022">
    <property type="protein sequence ID" value="MBP2621702.1"/>
    <property type="molecule type" value="Genomic_DNA"/>
</dbReference>
<name>A0ABS5AYP9_9STRE</name>
<protein>
    <submittedName>
        <fullName evidence="1">Uncharacterized protein</fullName>
    </submittedName>
</protein>
<comment type="caution">
    <text evidence="1">The sequence shown here is derived from an EMBL/GenBank/DDBJ whole genome shotgun (WGS) entry which is preliminary data.</text>
</comment>
<organism evidence="1 2">
    <name type="scientific">Streptococcus panodentis</name>
    <dbReference type="NCBI Taxonomy" id="1581472"/>
    <lineage>
        <taxon>Bacteria</taxon>
        <taxon>Bacillati</taxon>
        <taxon>Bacillota</taxon>
        <taxon>Bacilli</taxon>
        <taxon>Lactobacillales</taxon>
        <taxon>Streptococcaceae</taxon>
        <taxon>Streptococcus</taxon>
    </lineage>
</organism>
<reference evidence="1 2" key="1">
    <citation type="submission" date="2018-05" db="EMBL/GenBank/DDBJ databases">
        <title>Draft genome sequence of Streptococcus panodentis CCUG 70867T.</title>
        <authorList>
            <person name="Salva-Serra F."/>
            <person name="Mendez V."/>
            <person name="Jaen-Luchoro D."/>
            <person name="Gonzales-Siles L."/>
            <person name="Karlsson R."/>
            <person name="Engstrom-Jakobsson H."/>
            <person name="Busquets A."/>
            <person name="Gomila M."/>
            <person name="Pineiro-Iglesias B."/>
            <person name="Bennasar-Figueras A."/>
            <person name="Seeger M."/>
            <person name="Moore E."/>
        </authorList>
    </citation>
    <scope>NUCLEOTIDE SEQUENCE [LARGE SCALE GENOMIC DNA]</scope>
    <source>
        <strain evidence="1 2">CCUG 70867</strain>
    </source>
</reference>
<dbReference type="Proteomes" id="UP001519349">
    <property type="component" value="Unassembled WGS sequence"/>
</dbReference>
<keyword evidence="2" id="KW-1185">Reference proteome</keyword>
<accession>A0ABS5AYP9</accession>
<proteinExistence type="predicted"/>
<sequence>MKIEIRLETGRSKQGLTAFSQQLHPSESASCTGFTADESGTAIGQTESPILSASLILNENQTIER</sequence>
<gene>
    <name evidence="1" type="ORF">DHL47_10315</name>
</gene>